<keyword evidence="3" id="KW-1185">Reference proteome</keyword>
<dbReference type="InterPro" id="IPR002075">
    <property type="entry name" value="NTF2_dom"/>
</dbReference>
<dbReference type="InterPro" id="IPR045875">
    <property type="entry name" value="NTF2"/>
</dbReference>
<reference evidence="2" key="1">
    <citation type="submission" date="2018-08" db="EMBL/GenBank/DDBJ databases">
        <title>Draft genome sequence of azole-resistant Aspergillus thermomutatus (Neosartorya pseudofischeri) strain HMR AF 39, isolated from a human nasal aspirate.</title>
        <authorList>
            <person name="Parent-Michaud M."/>
            <person name="Dufresne P.J."/>
            <person name="Fournier E."/>
            <person name="Martineau C."/>
            <person name="Moreira S."/>
            <person name="Perkins V."/>
            <person name="De Repentigny L."/>
            <person name="Dufresne S.F."/>
        </authorList>
    </citation>
    <scope>NUCLEOTIDE SEQUENCE [LARGE SCALE GENOMIC DNA]</scope>
    <source>
        <strain evidence="2">HMR AF 39</strain>
    </source>
</reference>
<dbReference type="InterPro" id="IPR032710">
    <property type="entry name" value="NTF2-like_dom_sf"/>
</dbReference>
<organism evidence="2 3">
    <name type="scientific">Aspergillus thermomutatus</name>
    <name type="common">Neosartorya pseudofischeri</name>
    <dbReference type="NCBI Taxonomy" id="41047"/>
    <lineage>
        <taxon>Eukaryota</taxon>
        <taxon>Fungi</taxon>
        <taxon>Dikarya</taxon>
        <taxon>Ascomycota</taxon>
        <taxon>Pezizomycotina</taxon>
        <taxon>Eurotiomycetes</taxon>
        <taxon>Eurotiomycetidae</taxon>
        <taxon>Eurotiales</taxon>
        <taxon>Aspergillaceae</taxon>
        <taxon>Aspergillus</taxon>
        <taxon>Aspergillus subgen. Fumigati</taxon>
    </lineage>
</organism>
<dbReference type="OrthoDB" id="25408at2759"/>
<evidence type="ECO:0000259" key="1">
    <source>
        <dbReference type="PROSITE" id="PS50177"/>
    </source>
</evidence>
<proteinExistence type="predicted"/>
<evidence type="ECO:0000313" key="3">
    <source>
        <dbReference type="Proteomes" id="UP000215305"/>
    </source>
</evidence>
<dbReference type="Gene3D" id="3.10.450.50">
    <property type="match status" value="1"/>
</dbReference>
<dbReference type="SUPFAM" id="SSF54427">
    <property type="entry name" value="NTF2-like"/>
    <property type="match status" value="1"/>
</dbReference>
<dbReference type="GeneID" id="38126012"/>
<accession>A0A397GL05</accession>
<feature type="domain" description="NTF2" evidence="1">
    <location>
        <begin position="16"/>
        <end position="161"/>
    </location>
</feature>
<dbReference type="VEuPathDB" id="FungiDB:CDV56_104038"/>
<evidence type="ECO:0000313" key="2">
    <source>
        <dbReference type="EMBL" id="RHZ50156.1"/>
    </source>
</evidence>
<comment type="caution">
    <text evidence="2">The sequence shown here is derived from an EMBL/GenBank/DDBJ whole genome shotgun (WGS) entry which is preliminary data.</text>
</comment>
<dbReference type="EMBL" id="NKHU02000166">
    <property type="protein sequence ID" value="RHZ50156.1"/>
    <property type="molecule type" value="Genomic_DNA"/>
</dbReference>
<dbReference type="Pfam" id="PF02136">
    <property type="entry name" value="NTF2"/>
    <property type="match status" value="1"/>
</dbReference>
<dbReference type="Proteomes" id="UP000215305">
    <property type="component" value="Unassembled WGS sequence"/>
</dbReference>
<dbReference type="STRING" id="41047.A0A397GL05"/>
<dbReference type="InterPro" id="IPR018222">
    <property type="entry name" value="Nuclear_transport_factor_2_euk"/>
</dbReference>
<dbReference type="AlphaFoldDB" id="A0A397GL05"/>
<protein>
    <recommendedName>
        <fullName evidence="1">NTF2 domain-containing protein</fullName>
    </recommendedName>
</protein>
<name>A0A397GL05_ASPTH</name>
<dbReference type="PANTHER" id="PTHR12612">
    <property type="entry name" value="NUCLEAR TRANSPORT FACTOR 2"/>
    <property type="match status" value="1"/>
</dbReference>
<sequence length="242" mass="26497">MTTRSEDVLTRVSTDAATEFVQSFYPALQSNRAAIASFYSQPTSTILFNGNAVADGNAVQEIFVNQMPPAHFEVQSFDCQVINPTYPTPTTSGVKLPNQTTVKDMSILVVVSGYVRFGESRDLPQRGFSETFILREEEQNEHCEAISASRRQSSVQDLLRVTQSAFYSGMGMIPICIPPVGSGSDGNMSLPQIAHAAAAVTIPAKPTYYQLIRVASMSTPPWEDTQDKILDMDQQVTQLKCG</sequence>
<dbReference type="PROSITE" id="PS50177">
    <property type="entry name" value="NTF2_DOMAIN"/>
    <property type="match status" value="1"/>
</dbReference>
<dbReference type="RefSeq" id="XP_026612620.1">
    <property type="nucleotide sequence ID" value="XM_026757657.1"/>
</dbReference>
<gene>
    <name evidence="2" type="ORF">CDV56_104038</name>
</gene>
<dbReference type="GO" id="GO:0006913">
    <property type="term" value="P:nucleocytoplasmic transport"/>
    <property type="evidence" value="ECO:0007669"/>
    <property type="project" value="InterPro"/>
</dbReference>